<feature type="compositionally biased region" description="Basic and acidic residues" evidence="1">
    <location>
        <begin position="505"/>
        <end position="518"/>
    </location>
</feature>
<dbReference type="InterPro" id="IPR047693">
    <property type="entry name" value="RNA-guided_IscB-like"/>
</dbReference>
<organism evidence="3 4">
    <name type="scientific">Streptomyces endophyticus</name>
    <dbReference type="NCBI Taxonomy" id="714166"/>
    <lineage>
        <taxon>Bacteria</taxon>
        <taxon>Bacillati</taxon>
        <taxon>Actinomycetota</taxon>
        <taxon>Actinomycetes</taxon>
        <taxon>Kitasatosporales</taxon>
        <taxon>Streptomycetaceae</taxon>
        <taxon>Streptomyces</taxon>
    </lineage>
</organism>
<feature type="region of interest" description="Disordered" evidence="1">
    <location>
        <begin position="1"/>
        <end position="61"/>
    </location>
</feature>
<feature type="compositionally biased region" description="Low complexity" evidence="1">
    <location>
        <begin position="527"/>
        <end position="537"/>
    </location>
</feature>
<dbReference type="RefSeq" id="WP_326013894.1">
    <property type="nucleotide sequence ID" value="NZ_JAOZYC010000002.1"/>
</dbReference>
<name>A0ABU6EX16_9ACTN</name>
<dbReference type="CDD" id="cd00085">
    <property type="entry name" value="HNHc"/>
    <property type="match status" value="1"/>
</dbReference>
<evidence type="ECO:0000259" key="2">
    <source>
        <dbReference type="SMART" id="SM00507"/>
    </source>
</evidence>
<evidence type="ECO:0000313" key="4">
    <source>
        <dbReference type="Proteomes" id="UP001354931"/>
    </source>
</evidence>
<dbReference type="EMBL" id="JAOZYC010000002">
    <property type="protein sequence ID" value="MEB8336296.1"/>
    <property type="molecule type" value="Genomic_DNA"/>
</dbReference>
<protein>
    <submittedName>
        <fullName evidence="3">RNA-guided endonuclease IscB</fullName>
    </submittedName>
</protein>
<dbReference type="GO" id="GO:0004519">
    <property type="term" value="F:endonuclease activity"/>
    <property type="evidence" value="ECO:0007669"/>
    <property type="project" value="UniProtKB-KW"/>
</dbReference>
<keyword evidence="3" id="KW-0540">Nuclease</keyword>
<gene>
    <name evidence="3" type="primary">iscB</name>
    <name evidence="3" type="ORF">OKJ99_02000</name>
</gene>
<keyword evidence="3" id="KW-0378">Hydrolase</keyword>
<dbReference type="NCBIfam" id="NF040563">
    <property type="entry name" value="guided_IscB"/>
    <property type="match status" value="1"/>
</dbReference>
<accession>A0ABU6EX16</accession>
<evidence type="ECO:0000313" key="3">
    <source>
        <dbReference type="EMBL" id="MEB8336296.1"/>
    </source>
</evidence>
<dbReference type="Gene3D" id="1.10.30.50">
    <property type="match status" value="1"/>
</dbReference>
<evidence type="ECO:0000256" key="1">
    <source>
        <dbReference type="SAM" id="MobiDB-lite"/>
    </source>
</evidence>
<keyword evidence="4" id="KW-1185">Reference proteome</keyword>
<proteinExistence type="predicted"/>
<dbReference type="InterPro" id="IPR052892">
    <property type="entry name" value="NA-targeting_endonuclease"/>
</dbReference>
<dbReference type="InterPro" id="IPR002711">
    <property type="entry name" value="HNH"/>
</dbReference>
<keyword evidence="3" id="KW-0255">Endonuclease</keyword>
<dbReference type="Pfam" id="PF01844">
    <property type="entry name" value="HNH"/>
    <property type="match status" value="1"/>
</dbReference>
<sequence>MVPFSSSEKTHPSVLPQRRALESVAADTPGSRHETGHGLSASEPGTGAEHGRGETLGGSPAAERVTANLSVGEKARERHPAVFVLDKRGHALQPTTPARARKLLRVGRAVVARHTPFVIRLRDRAAAESQVDGVELGIDPGSKHTGIAVFTERAGERRGRYALQLEHRGSQIRKKLGQRAVYRRGRRSRSLRYRSPRFSNRSRPAGRLAPSLQHRVDTVSSWTERLTRWAPVRAVHIERVAFDTHALSAGVPLEGVDYQHGTLAGTEAREYLLAKWQRRCAYCGIDGVPLNIDHIHPRSKGGTDRIANLTLACVPCNQGKGNRLVEEFVKDEAHLAQILAQARRPLRDVAAVNATRWALWRELDNRLPKSHSLDALAVGNLRTVTECVTSVLIVHCTGRSTYARTRPDKHGFPRLRLPRQKRVFGYATGDLARAVVPKGKNAGTHTGRVAVRATGRFNITTSHGIVQSIHHRHVRLTNERTATATPPAPKQHPGLMDTAHSARKSPHDHAIRPTEEPARPGLRTDPAPHALPGLLRALPRRHQEHVDGGGGRPPLGRHRPREAVAG</sequence>
<dbReference type="PANTHER" id="PTHR33877">
    <property type="entry name" value="SLL1193 PROTEIN"/>
    <property type="match status" value="1"/>
</dbReference>
<dbReference type="SMART" id="SM00507">
    <property type="entry name" value="HNHc"/>
    <property type="match status" value="1"/>
</dbReference>
<dbReference type="PANTHER" id="PTHR33877:SF2">
    <property type="entry name" value="OS07G0170200 PROTEIN"/>
    <property type="match status" value="1"/>
</dbReference>
<dbReference type="InterPro" id="IPR003615">
    <property type="entry name" value="HNH_nuc"/>
</dbReference>
<feature type="domain" description="HNH nuclease" evidence="2">
    <location>
        <begin position="267"/>
        <end position="318"/>
    </location>
</feature>
<dbReference type="InterPro" id="IPR025938">
    <property type="entry name" value="RRXRR_dom"/>
</dbReference>
<comment type="caution">
    <text evidence="3">The sequence shown here is derived from an EMBL/GenBank/DDBJ whole genome shotgun (WGS) entry which is preliminary data.</text>
</comment>
<dbReference type="Pfam" id="PF14239">
    <property type="entry name" value="RRXRR"/>
    <property type="match status" value="1"/>
</dbReference>
<dbReference type="Proteomes" id="UP001354931">
    <property type="component" value="Unassembled WGS sequence"/>
</dbReference>
<feature type="region of interest" description="Disordered" evidence="1">
    <location>
        <begin position="480"/>
        <end position="566"/>
    </location>
</feature>
<reference evidence="3 4" key="1">
    <citation type="submission" date="2022-10" db="EMBL/GenBank/DDBJ databases">
        <authorList>
            <person name="Xie J."/>
            <person name="Shen N."/>
        </authorList>
    </citation>
    <scope>NUCLEOTIDE SEQUENCE [LARGE SCALE GENOMIC DNA]</scope>
    <source>
        <strain evidence="3 4">YIM65594</strain>
    </source>
</reference>